<dbReference type="SUPFAM" id="SSF47413">
    <property type="entry name" value="lambda repressor-like DNA-binding domains"/>
    <property type="match status" value="1"/>
</dbReference>
<dbReference type="Gene3D" id="1.10.260.40">
    <property type="entry name" value="lambda repressor-like DNA-binding domains"/>
    <property type="match status" value="1"/>
</dbReference>
<dbReference type="InterPro" id="IPR010982">
    <property type="entry name" value="Lambda_DNA-bd_dom_sf"/>
</dbReference>
<dbReference type="AlphaFoldDB" id="A0A415LHD8"/>
<protein>
    <submittedName>
        <fullName evidence="3">XRE family transcriptional regulator</fullName>
    </submittedName>
</protein>
<dbReference type="InterPro" id="IPR001387">
    <property type="entry name" value="Cro/C1-type_HTH"/>
</dbReference>
<dbReference type="SMART" id="SM00530">
    <property type="entry name" value="HTH_XRE"/>
    <property type="match status" value="1"/>
</dbReference>
<proteinExistence type="predicted"/>
<dbReference type="EMBL" id="QROT01000001">
    <property type="protein sequence ID" value="RHL47881.1"/>
    <property type="molecule type" value="Genomic_DNA"/>
</dbReference>
<evidence type="ECO:0000256" key="1">
    <source>
        <dbReference type="ARBA" id="ARBA00023125"/>
    </source>
</evidence>
<dbReference type="PANTHER" id="PTHR46558:SF4">
    <property type="entry name" value="DNA-BIDING PHAGE PROTEIN"/>
    <property type="match status" value="1"/>
</dbReference>
<dbReference type="Proteomes" id="UP000283314">
    <property type="component" value="Unassembled WGS sequence"/>
</dbReference>
<dbReference type="GO" id="GO:0003677">
    <property type="term" value="F:DNA binding"/>
    <property type="evidence" value="ECO:0007669"/>
    <property type="project" value="UniProtKB-KW"/>
</dbReference>
<dbReference type="PANTHER" id="PTHR46558">
    <property type="entry name" value="TRACRIPTIONAL REGULATORY PROTEIN-RELATED-RELATED"/>
    <property type="match status" value="1"/>
</dbReference>
<reference evidence="3 4" key="1">
    <citation type="submission" date="2018-08" db="EMBL/GenBank/DDBJ databases">
        <title>A genome reference for cultivated species of the human gut microbiota.</title>
        <authorList>
            <person name="Zou Y."/>
            <person name="Xue W."/>
            <person name="Luo G."/>
        </authorList>
    </citation>
    <scope>NUCLEOTIDE SEQUENCE [LARGE SCALE GENOMIC DNA]</scope>
    <source>
        <strain evidence="3 4">AF37-4</strain>
    </source>
</reference>
<feature type="domain" description="HTH cro/C1-type" evidence="2">
    <location>
        <begin position="48"/>
        <end position="102"/>
    </location>
</feature>
<evidence type="ECO:0000313" key="3">
    <source>
        <dbReference type="EMBL" id="RHL47881.1"/>
    </source>
</evidence>
<keyword evidence="1" id="KW-0238">DNA-binding</keyword>
<organism evidence="3 4">
    <name type="scientific">Eubacterium ventriosum</name>
    <dbReference type="NCBI Taxonomy" id="39496"/>
    <lineage>
        <taxon>Bacteria</taxon>
        <taxon>Bacillati</taxon>
        <taxon>Bacillota</taxon>
        <taxon>Clostridia</taxon>
        <taxon>Eubacteriales</taxon>
        <taxon>Eubacteriaceae</taxon>
        <taxon>Eubacterium</taxon>
    </lineage>
</organism>
<evidence type="ECO:0000313" key="4">
    <source>
        <dbReference type="Proteomes" id="UP000283314"/>
    </source>
</evidence>
<name>A0A415LHD8_9FIRM</name>
<accession>A0A415LHD8</accession>
<sequence length="134" mass="15506">MTDRNSSIRFPLRFFCVENYNISKLFRGHSRKGRKMKYYNMKESGKRLKDLRKKKGYTQESFAHEIGISHRTYSGIESGAHSTSIDTFVEIAQGLETSLDYLILGKENSELEIDIPEEKKELALKILKGILENI</sequence>
<dbReference type="Pfam" id="PF01381">
    <property type="entry name" value="HTH_3"/>
    <property type="match status" value="1"/>
</dbReference>
<dbReference type="PROSITE" id="PS50943">
    <property type="entry name" value="HTH_CROC1"/>
    <property type="match status" value="1"/>
</dbReference>
<dbReference type="CDD" id="cd00093">
    <property type="entry name" value="HTH_XRE"/>
    <property type="match status" value="1"/>
</dbReference>
<evidence type="ECO:0000259" key="2">
    <source>
        <dbReference type="PROSITE" id="PS50943"/>
    </source>
</evidence>
<gene>
    <name evidence="3" type="ORF">DW018_00130</name>
</gene>
<comment type="caution">
    <text evidence="3">The sequence shown here is derived from an EMBL/GenBank/DDBJ whole genome shotgun (WGS) entry which is preliminary data.</text>
</comment>